<dbReference type="PRINTS" id="PR00756">
    <property type="entry name" value="ALADIPTASE"/>
</dbReference>
<organism evidence="27 28">
    <name type="scientific">Acropora cervicornis</name>
    <name type="common">Staghorn coral</name>
    <dbReference type="NCBI Taxonomy" id="6130"/>
    <lineage>
        <taxon>Eukaryota</taxon>
        <taxon>Metazoa</taxon>
        <taxon>Cnidaria</taxon>
        <taxon>Anthozoa</taxon>
        <taxon>Hexacorallia</taxon>
        <taxon>Scleractinia</taxon>
        <taxon>Astrocoeniina</taxon>
        <taxon>Acroporidae</taxon>
        <taxon>Acropora</taxon>
    </lineage>
</organism>
<keyword evidence="8 22" id="KW-0812">Transmembrane</keyword>
<dbReference type="InterPro" id="IPR001930">
    <property type="entry name" value="Peptidase_M1"/>
</dbReference>
<keyword evidence="6" id="KW-1003">Cell membrane</keyword>
<dbReference type="Gene3D" id="2.60.40.1910">
    <property type="match status" value="1"/>
</dbReference>
<keyword evidence="14 22" id="KW-1133">Transmembrane helix</keyword>
<dbReference type="FunFam" id="2.60.40.1910:FF:000003">
    <property type="entry name" value="Aminopeptidase"/>
    <property type="match status" value="1"/>
</dbReference>
<evidence type="ECO:0000313" key="27">
    <source>
        <dbReference type="EMBL" id="KAK2565154.1"/>
    </source>
</evidence>
<keyword evidence="17" id="KW-1015">Disulfide bond</keyword>
<feature type="site" description="Transition state stabilizer" evidence="21">
    <location>
        <position position="493"/>
    </location>
</feature>
<name>A0AAD9QPJ9_ACRCE</name>
<evidence type="ECO:0000256" key="5">
    <source>
        <dbReference type="ARBA" id="ARBA00022438"/>
    </source>
</evidence>
<keyword evidence="9 20" id="KW-0479">Metal-binding</keyword>
<dbReference type="GO" id="GO:0043171">
    <property type="term" value="P:peptide catabolic process"/>
    <property type="evidence" value="ECO:0007669"/>
    <property type="project" value="TreeGrafter"/>
</dbReference>
<dbReference type="InterPro" id="IPR034016">
    <property type="entry name" value="M1_APN-typ"/>
</dbReference>
<comment type="cofactor">
    <cofactor evidence="20 22">
        <name>Zn(2+)</name>
        <dbReference type="ChEBI" id="CHEBI:29105"/>
    </cofactor>
    <text evidence="20 22">Binds 1 zinc ion per subunit.</text>
</comment>
<dbReference type="InterPro" id="IPR027268">
    <property type="entry name" value="Peptidase_M4/M1_CTD_sf"/>
</dbReference>
<dbReference type="PANTHER" id="PTHR11533:SF276">
    <property type="entry name" value="GLUTAMYL AMINOPEPTIDASE"/>
    <property type="match status" value="1"/>
</dbReference>
<comment type="subunit">
    <text evidence="4">Homodimer; disulfide-linked.</text>
</comment>
<evidence type="ECO:0000256" key="7">
    <source>
        <dbReference type="ARBA" id="ARBA00022670"/>
    </source>
</evidence>
<dbReference type="CDD" id="cd09601">
    <property type="entry name" value="M1_APN-Q_like"/>
    <property type="match status" value="1"/>
</dbReference>
<dbReference type="AlphaFoldDB" id="A0AAD9QPJ9"/>
<proteinExistence type="inferred from homology"/>
<reference evidence="27" key="2">
    <citation type="journal article" date="2023" name="Science">
        <title>Genomic signatures of disease resistance in endangered staghorn corals.</title>
        <authorList>
            <person name="Vollmer S.V."/>
            <person name="Selwyn J.D."/>
            <person name="Despard B.A."/>
            <person name="Roesel C.L."/>
        </authorList>
    </citation>
    <scope>NUCLEOTIDE SEQUENCE</scope>
    <source>
        <strain evidence="27">K2</strain>
    </source>
</reference>
<evidence type="ECO:0000256" key="17">
    <source>
        <dbReference type="ARBA" id="ARBA00023157"/>
    </source>
</evidence>
<dbReference type="Pfam" id="PF11838">
    <property type="entry name" value="ERAP1_C"/>
    <property type="match status" value="1"/>
</dbReference>
<evidence type="ECO:0000256" key="21">
    <source>
        <dbReference type="PIRSR" id="PIRSR634016-4"/>
    </source>
</evidence>
<dbReference type="InterPro" id="IPR024571">
    <property type="entry name" value="ERAP1-like_C_dom"/>
</dbReference>
<feature type="active site" description="Proton acceptor" evidence="19">
    <location>
        <position position="408"/>
    </location>
</feature>
<evidence type="ECO:0000256" key="14">
    <source>
        <dbReference type="ARBA" id="ARBA00022989"/>
    </source>
</evidence>
<evidence type="ECO:0000259" key="24">
    <source>
        <dbReference type="Pfam" id="PF01433"/>
    </source>
</evidence>
<dbReference type="Gene3D" id="2.60.40.1730">
    <property type="entry name" value="tricorn interacting facor f3 domain"/>
    <property type="match status" value="1"/>
</dbReference>
<gene>
    <name evidence="27" type="ORF">P5673_011081</name>
</gene>
<keyword evidence="5 22" id="KW-0031">Aminopeptidase</keyword>
<dbReference type="GO" id="GO:0005737">
    <property type="term" value="C:cytoplasm"/>
    <property type="evidence" value="ECO:0007669"/>
    <property type="project" value="TreeGrafter"/>
</dbReference>
<keyword evidence="16 22" id="KW-0472">Membrane</keyword>
<evidence type="ECO:0000256" key="1">
    <source>
        <dbReference type="ARBA" id="ARBA00001703"/>
    </source>
</evidence>
<accession>A0AAD9QPJ9</accession>
<evidence type="ECO:0000256" key="10">
    <source>
        <dbReference type="ARBA" id="ARBA00022801"/>
    </source>
</evidence>
<dbReference type="Pfam" id="PF17900">
    <property type="entry name" value="Peptidase_M1_N"/>
    <property type="match status" value="1"/>
</dbReference>
<protein>
    <recommendedName>
        <fullName evidence="22">Aminopeptidase</fullName>
        <ecNumber evidence="22">3.4.11.-</ecNumber>
    </recommendedName>
</protein>
<feature type="region of interest" description="Disordered" evidence="23">
    <location>
        <begin position="71"/>
        <end position="93"/>
    </location>
</feature>
<dbReference type="GO" id="GO:0070006">
    <property type="term" value="F:metalloaminopeptidase activity"/>
    <property type="evidence" value="ECO:0007669"/>
    <property type="project" value="TreeGrafter"/>
</dbReference>
<keyword evidence="18" id="KW-0325">Glycoprotein</keyword>
<evidence type="ECO:0000256" key="23">
    <source>
        <dbReference type="SAM" id="MobiDB-lite"/>
    </source>
</evidence>
<evidence type="ECO:0000256" key="20">
    <source>
        <dbReference type="PIRSR" id="PIRSR634016-3"/>
    </source>
</evidence>
<sequence>MESRPLKTHQSGMCDQPAECRRVASPFYATRGRFISRGVIASVVTMIILLIILVAVLGALLGKAGPRGTMSLEGQESKDNQEPTPFDGQTTPGTDAWWNVRLPHSISPKHYDVTVRVDLKKFKFNGHVSILINVTNPTEYVLLHANELLVTLVSAQTIKGNKLSIKKHFWFERNQLHVIHFDSWLAVGEYVINMSFESVLRSDLSGFYRMQYKRSDGIVRQGYLFSNFSDMAATQFSPADARKAFPCFDEPAMKATFNVTLIHDSNLIALSNMPIYQSRQEKDGWTYDKFQKSAVMSTYLVAFAICDFKYVEVAHNNSFKVRIYTPQEQIDQVEYVSKITDRLLTFFEEYFDIKYALPKVDMIAIPNFLHGAMENWGLITYRDLNLLYKANISSSFHKQRVAEVVSHELAHQWFGNLVTMEWWDDFWLNEGFASFMEFRSMDFIHPDWKMDDQVVVADMFAAFAEDSMESSHPIRIPIKRPNDISQIFDSITYDKGACILRMLESYLGKDVFRRGLSRYLKKFEYANAKTQNLWQVLEEESCMQGRCVNVNYMMDTWTLQMGYPVIDIRHLTGNQYLVSQQRFLNHKDVNATPKFSSPFNYKWFVPFTYISSSGSQTVITKEINMTSEKILCNGSGWIKGNAGQKGFYRVNYDDQNWDALANAFKNDHKVMNVSDRAGVIGDAFALARSGKINYTKALELTSYLPAEMEYFPWVAAVKSFNSIKKLLTPTRPAYKLLQRYVLRQAKPIYERLEFTDRGSHLERVPANFRSLVYYYGIAIGGREEWEFSFNQFLSTSVASEKNTLMRGLAASSEPWILSRYLQLSLDTDVIKSSDTPMVISRVAEASHIGRQLAWDFILRHWKTLKTRYSEGLNVLKRLLEDVTAGFTNEFQLQQVINFVKSYDHGYGKDNLASLSQAIEVIKSNVAWISRNEKDLETWLTTYLSKVEEKEYINSDLYP</sequence>
<evidence type="ECO:0000256" key="16">
    <source>
        <dbReference type="ARBA" id="ARBA00023136"/>
    </source>
</evidence>
<dbReference type="GO" id="GO:0005886">
    <property type="term" value="C:plasma membrane"/>
    <property type="evidence" value="ECO:0007669"/>
    <property type="project" value="UniProtKB-SubCell"/>
</dbReference>
<dbReference type="GO" id="GO:0004230">
    <property type="term" value="F:glutamyl aminopeptidase activity"/>
    <property type="evidence" value="ECO:0007669"/>
    <property type="project" value="UniProtKB-EC"/>
</dbReference>
<dbReference type="PANTHER" id="PTHR11533">
    <property type="entry name" value="PROTEASE M1 ZINC METALLOPROTEASE"/>
    <property type="match status" value="1"/>
</dbReference>
<dbReference type="InterPro" id="IPR050344">
    <property type="entry name" value="Peptidase_M1_aminopeptidases"/>
</dbReference>
<keyword evidence="7 22" id="KW-0645">Protease</keyword>
<dbReference type="EC" id="3.4.11.-" evidence="22"/>
<feature type="binding site" evidence="20">
    <location>
        <position position="411"/>
    </location>
    <ligand>
        <name>Zn(2+)</name>
        <dbReference type="ChEBI" id="CHEBI:29105"/>
        <note>catalytic</note>
    </ligand>
</feature>
<dbReference type="GO" id="GO:0005615">
    <property type="term" value="C:extracellular space"/>
    <property type="evidence" value="ECO:0007669"/>
    <property type="project" value="TreeGrafter"/>
</dbReference>
<dbReference type="Pfam" id="PF01433">
    <property type="entry name" value="Peptidase_M1"/>
    <property type="match status" value="1"/>
</dbReference>
<dbReference type="InterPro" id="IPR045357">
    <property type="entry name" value="Aminopeptidase_N-like_N"/>
</dbReference>
<evidence type="ECO:0000256" key="12">
    <source>
        <dbReference type="ARBA" id="ARBA00022837"/>
    </source>
</evidence>
<feature type="binding site" evidence="20">
    <location>
        <position position="407"/>
    </location>
    <ligand>
        <name>Zn(2+)</name>
        <dbReference type="ChEBI" id="CHEBI:29105"/>
        <note>catalytic</note>
    </ligand>
</feature>
<evidence type="ECO:0000256" key="11">
    <source>
        <dbReference type="ARBA" id="ARBA00022833"/>
    </source>
</evidence>
<keyword evidence="28" id="KW-1185">Reference proteome</keyword>
<dbReference type="Gene3D" id="1.10.390.10">
    <property type="entry name" value="Neutral Protease Domain 2"/>
    <property type="match status" value="1"/>
</dbReference>
<evidence type="ECO:0000313" key="28">
    <source>
        <dbReference type="Proteomes" id="UP001249851"/>
    </source>
</evidence>
<dbReference type="GO" id="GO:0008270">
    <property type="term" value="F:zinc ion binding"/>
    <property type="evidence" value="ECO:0007669"/>
    <property type="project" value="UniProtKB-UniRule"/>
</dbReference>
<keyword evidence="10 22" id="KW-0378">Hydrolase</keyword>
<evidence type="ECO:0000256" key="22">
    <source>
        <dbReference type="RuleBase" id="RU364040"/>
    </source>
</evidence>
<dbReference type="FunFam" id="1.10.390.10:FF:000016">
    <property type="entry name" value="Glutamyl aminopeptidase"/>
    <property type="match status" value="1"/>
</dbReference>
<evidence type="ECO:0000256" key="3">
    <source>
        <dbReference type="ARBA" id="ARBA00010136"/>
    </source>
</evidence>
<evidence type="ECO:0000256" key="6">
    <source>
        <dbReference type="ARBA" id="ARBA00022475"/>
    </source>
</evidence>
<dbReference type="FunFam" id="2.60.40.1730:FF:000023">
    <property type="entry name" value="Aminopeptidase"/>
    <property type="match status" value="1"/>
</dbReference>
<comment type="catalytic activity">
    <reaction evidence="1">
        <text>Release of N-terminal glutamate (and to a lesser extent aspartate) from a peptide.</text>
        <dbReference type="EC" id="3.4.11.7"/>
    </reaction>
</comment>
<evidence type="ECO:0000256" key="19">
    <source>
        <dbReference type="PIRSR" id="PIRSR634016-1"/>
    </source>
</evidence>
<evidence type="ECO:0000256" key="8">
    <source>
        <dbReference type="ARBA" id="ARBA00022692"/>
    </source>
</evidence>
<dbReference type="SUPFAM" id="SSF63737">
    <property type="entry name" value="Leukotriene A4 hydrolase N-terminal domain"/>
    <property type="match status" value="1"/>
</dbReference>
<keyword evidence="13" id="KW-0735">Signal-anchor</keyword>
<feature type="domain" description="ERAP1-like C-terminal" evidence="25">
    <location>
        <begin position="637"/>
        <end position="762"/>
    </location>
</feature>
<dbReference type="GO" id="GO:0042277">
    <property type="term" value="F:peptide binding"/>
    <property type="evidence" value="ECO:0007669"/>
    <property type="project" value="TreeGrafter"/>
</dbReference>
<evidence type="ECO:0000256" key="13">
    <source>
        <dbReference type="ARBA" id="ARBA00022968"/>
    </source>
</evidence>
<dbReference type="EMBL" id="JARQWQ010000020">
    <property type="protein sequence ID" value="KAK2565154.1"/>
    <property type="molecule type" value="Genomic_DNA"/>
</dbReference>
<keyword evidence="12" id="KW-0106">Calcium</keyword>
<dbReference type="Proteomes" id="UP001249851">
    <property type="component" value="Unassembled WGS sequence"/>
</dbReference>
<feature type="domain" description="Aminopeptidase N-like N-terminal" evidence="26">
    <location>
        <begin position="108"/>
        <end position="300"/>
    </location>
</feature>
<evidence type="ECO:0000256" key="4">
    <source>
        <dbReference type="ARBA" id="ARBA00011748"/>
    </source>
</evidence>
<keyword evidence="15 22" id="KW-0482">Metalloprotease</keyword>
<dbReference type="Gene3D" id="1.25.50.20">
    <property type="match status" value="2"/>
</dbReference>
<evidence type="ECO:0000256" key="2">
    <source>
        <dbReference type="ARBA" id="ARBA00004401"/>
    </source>
</evidence>
<evidence type="ECO:0000256" key="9">
    <source>
        <dbReference type="ARBA" id="ARBA00022723"/>
    </source>
</evidence>
<comment type="subcellular location">
    <subcellularLocation>
        <location evidence="2">Cell membrane</location>
        <topology evidence="2">Single-pass type II membrane protein</topology>
    </subcellularLocation>
</comment>
<evidence type="ECO:0000259" key="26">
    <source>
        <dbReference type="Pfam" id="PF17900"/>
    </source>
</evidence>
<dbReference type="SUPFAM" id="SSF55486">
    <property type="entry name" value="Metalloproteases ('zincins'), catalytic domain"/>
    <property type="match status" value="1"/>
</dbReference>
<comment type="caution">
    <text evidence="27">The sequence shown here is derived from an EMBL/GenBank/DDBJ whole genome shotgun (WGS) entry which is preliminary data.</text>
</comment>
<keyword evidence="11 20" id="KW-0862">Zinc</keyword>
<feature type="transmembrane region" description="Helical" evidence="22">
    <location>
        <begin position="39"/>
        <end position="61"/>
    </location>
</feature>
<evidence type="ECO:0000256" key="15">
    <source>
        <dbReference type="ARBA" id="ARBA00023049"/>
    </source>
</evidence>
<evidence type="ECO:0000259" key="25">
    <source>
        <dbReference type="Pfam" id="PF11838"/>
    </source>
</evidence>
<dbReference type="InterPro" id="IPR014782">
    <property type="entry name" value="Peptidase_M1_dom"/>
</dbReference>
<feature type="domain" description="Peptidase M1 membrane alanine aminopeptidase" evidence="24">
    <location>
        <begin position="338"/>
        <end position="557"/>
    </location>
</feature>
<reference evidence="27" key="1">
    <citation type="journal article" date="2023" name="G3 (Bethesda)">
        <title>Whole genome assembly and annotation of the endangered Caribbean coral Acropora cervicornis.</title>
        <authorList>
            <person name="Selwyn J.D."/>
            <person name="Vollmer S.V."/>
        </authorList>
    </citation>
    <scope>NUCLEOTIDE SEQUENCE</scope>
    <source>
        <strain evidence="27">K2</strain>
    </source>
</reference>
<evidence type="ECO:0000256" key="18">
    <source>
        <dbReference type="ARBA" id="ARBA00023180"/>
    </source>
</evidence>
<dbReference type="GO" id="GO:0006508">
    <property type="term" value="P:proteolysis"/>
    <property type="evidence" value="ECO:0007669"/>
    <property type="project" value="UniProtKB-KW"/>
</dbReference>
<feature type="binding site" evidence="20">
    <location>
        <position position="430"/>
    </location>
    <ligand>
        <name>Zn(2+)</name>
        <dbReference type="ChEBI" id="CHEBI:29105"/>
        <note>catalytic</note>
    </ligand>
</feature>
<comment type="similarity">
    <text evidence="3 22">Belongs to the peptidase M1 family.</text>
</comment>
<dbReference type="InterPro" id="IPR042097">
    <property type="entry name" value="Aminopeptidase_N-like_N_sf"/>
</dbReference>